<dbReference type="Gene3D" id="3.20.20.20">
    <property type="entry name" value="Dihydropteroate synthase-like"/>
    <property type="match status" value="1"/>
</dbReference>
<protein>
    <submittedName>
        <fullName evidence="2">Acetyl-CoA decarbonylase/synthase complex subunit delta</fullName>
    </submittedName>
</protein>
<dbReference type="NCBIfam" id="NF003376">
    <property type="entry name" value="PRK04452.1-2"/>
    <property type="match status" value="1"/>
</dbReference>
<dbReference type="Proteomes" id="UP000233654">
    <property type="component" value="Unassembled WGS sequence"/>
</dbReference>
<dbReference type="AlphaFoldDB" id="A0A2N3G5H7"/>
<dbReference type="InterPro" id="IPR051069">
    <property type="entry name" value="ACDS_complex_subunit"/>
</dbReference>
<evidence type="ECO:0000313" key="3">
    <source>
        <dbReference type="Proteomes" id="UP000233654"/>
    </source>
</evidence>
<dbReference type="InterPro" id="IPR011005">
    <property type="entry name" value="Dihydropteroate_synth-like_sf"/>
</dbReference>
<dbReference type="SUPFAM" id="SSF51717">
    <property type="entry name" value="Dihydropteroate synthetase-like"/>
    <property type="match status" value="1"/>
</dbReference>
<organism evidence="2 3">
    <name type="scientific">Candidatus Anoxymicrobium japonicum</name>
    <dbReference type="NCBI Taxonomy" id="2013648"/>
    <lineage>
        <taxon>Bacteria</taxon>
        <taxon>Bacillati</taxon>
        <taxon>Actinomycetota</taxon>
        <taxon>Candidatus Geothermincolia</taxon>
        <taxon>Candidatus Geothermincolales</taxon>
        <taxon>Candidatus Anoxymicrobiaceae</taxon>
        <taxon>Candidatus Anoxymicrobium</taxon>
    </lineage>
</organism>
<dbReference type="InterPro" id="IPR016041">
    <property type="entry name" value="Ac-CoA_synth_d_su_TIM-brl"/>
</dbReference>
<dbReference type="PANTHER" id="PTHR36214:SF5">
    <property type="entry name" value="ACETYL-COA DECARBONYLASE_SYNTHASE COMPLEX SUBUNIT DELTA"/>
    <property type="match status" value="1"/>
</dbReference>
<gene>
    <name evidence="2" type="ORF">CVT63_05210</name>
</gene>
<dbReference type="PANTHER" id="PTHR36214">
    <property type="match status" value="1"/>
</dbReference>
<dbReference type="Pfam" id="PF03599">
    <property type="entry name" value="CdhD"/>
    <property type="match status" value="1"/>
</dbReference>
<evidence type="ECO:0000313" key="2">
    <source>
        <dbReference type="EMBL" id="PKQ27966.1"/>
    </source>
</evidence>
<proteinExistence type="predicted"/>
<sequence length="312" mass="33465">MGFEAVKETTDSKIREVALGIGDVKVGGENVLPFYLWEGEMPKRPLVAVEVWDNNPEDWSPVVTGPLSDVLADPVAWAKKAQEEFGADIIVLRLKSTDPKGDDRSADDAARTAKAVADAVSIPVVVYGAEDVDKDGDVLKAVAVACEGSNVVIGPAMEDNYKTIGAAALGYNQTVVAKTPIDVNLAKQLNILLSNLGVDVGKIVVDPTTGALGYGLEYTYSIMERFKIAALRQDDSMTQMPLVADVGIESWKAKEAKAPALDEPQWGDENKRGVLWEIVTAVALLIAGADILIMRHPDAIKTVRKVIDELIG</sequence>
<evidence type="ECO:0000259" key="1">
    <source>
        <dbReference type="Pfam" id="PF03599"/>
    </source>
</evidence>
<accession>A0A2N3G5H7</accession>
<feature type="domain" description="CO dehydrogenase/acetyl-CoA synthase delta subunit TIM barrel" evidence="1">
    <location>
        <begin position="22"/>
        <end position="299"/>
    </location>
</feature>
<dbReference type="EMBL" id="PHEX01000040">
    <property type="protein sequence ID" value="PKQ27966.1"/>
    <property type="molecule type" value="Genomic_DNA"/>
</dbReference>
<name>A0A2N3G5H7_9ACTN</name>
<comment type="caution">
    <text evidence="2">The sequence shown here is derived from an EMBL/GenBank/DDBJ whole genome shotgun (WGS) entry which is preliminary data.</text>
</comment>
<reference evidence="2 3" key="1">
    <citation type="journal article" date="2017" name="ISME J.">
        <title>Potential for microbial H2 and metal transformations associated with novel bacteria and archaea in deep terrestrial subsurface sediments.</title>
        <authorList>
            <person name="Hernsdorf A.W."/>
            <person name="Amano Y."/>
            <person name="Miyakawa K."/>
            <person name="Ise K."/>
            <person name="Suzuki Y."/>
            <person name="Anantharaman K."/>
            <person name="Probst A."/>
            <person name="Burstein D."/>
            <person name="Thomas B.C."/>
            <person name="Banfield J.F."/>
        </authorList>
    </citation>
    <scope>NUCLEOTIDE SEQUENCE [LARGE SCALE GENOMIC DNA]</scope>
    <source>
        <strain evidence="2">HGW-Actinobacteria-3</strain>
    </source>
</reference>